<reference evidence="2 3" key="1">
    <citation type="submission" date="2023-04" db="EMBL/GenBank/DDBJ databases">
        <title>Genome of Basidiobolus ranarum AG-B5.</title>
        <authorList>
            <person name="Stajich J.E."/>
            <person name="Carter-House D."/>
            <person name="Gryganskyi A."/>
        </authorList>
    </citation>
    <scope>NUCLEOTIDE SEQUENCE [LARGE SCALE GENOMIC DNA]</scope>
    <source>
        <strain evidence="2 3">AG-B5</strain>
    </source>
</reference>
<comment type="caution">
    <text evidence="2">The sequence shown here is derived from an EMBL/GenBank/DDBJ whole genome shotgun (WGS) entry which is preliminary data.</text>
</comment>
<accession>A0ABR2VNV9</accession>
<organism evidence="2 3">
    <name type="scientific">Basidiobolus ranarum</name>
    <dbReference type="NCBI Taxonomy" id="34480"/>
    <lineage>
        <taxon>Eukaryota</taxon>
        <taxon>Fungi</taxon>
        <taxon>Fungi incertae sedis</taxon>
        <taxon>Zoopagomycota</taxon>
        <taxon>Entomophthoromycotina</taxon>
        <taxon>Basidiobolomycetes</taxon>
        <taxon>Basidiobolales</taxon>
        <taxon>Basidiobolaceae</taxon>
        <taxon>Basidiobolus</taxon>
    </lineage>
</organism>
<evidence type="ECO:0000313" key="3">
    <source>
        <dbReference type="Proteomes" id="UP001479436"/>
    </source>
</evidence>
<dbReference type="Proteomes" id="UP001479436">
    <property type="component" value="Unassembled WGS sequence"/>
</dbReference>
<feature type="signal peptide" evidence="1">
    <location>
        <begin position="1"/>
        <end position="20"/>
    </location>
</feature>
<sequence>MRYTTLIGGIIAFAAIDVQAAPVLNKSKNASRNTTIPPMPKGWMNDEFGVTSDVATAFADALTTLFVNYQNKDPDAHNVGLTYWVHRNGMDGGNMYLGLQLSNPEDGYPYLGSITPGNCDTECTYGSKGSGKYSAPLYC</sequence>
<dbReference type="EMBL" id="JASJQH010008895">
    <property type="protein sequence ID" value="KAK9686070.1"/>
    <property type="molecule type" value="Genomic_DNA"/>
</dbReference>
<evidence type="ECO:0000313" key="2">
    <source>
        <dbReference type="EMBL" id="KAK9686070.1"/>
    </source>
</evidence>
<keyword evidence="3" id="KW-1185">Reference proteome</keyword>
<evidence type="ECO:0000256" key="1">
    <source>
        <dbReference type="SAM" id="SignalP"/>
    </source>
</evidence>
<gene>
    <name evidence="2" type="ORF">K7432_015277</name>
</gene>
<feature type="chain" id="PRO_5045635259" evidence="1">
    <location>
        <begin position="21"/>
        <end position="139"/>
    </location>
</feature>
<keyword evidence="1" id="KW-0732">Signal</keyword>
<proteinExistence type="predicted"/>
<protein>
    <submittedName>
        <fullName evidence="2">Uncharacterized protein</fullName>
    </submittedName>
</protein>
<name>A0ABR2VNV9_9FUNG</name>